<reference evidence="1" key="1">
    <citation type="submission" date="2015-06" db="UniProtKB">
        <authorList>
            <consortium name="EnsemblPlants"/>
        </authorList>
    </citation>
    <scope>IDENTIFICATION</scope>
</reference>
<organism evidence="1">
    <name type="scientific">Aegilops tauschii</name>
    <name type="common">Tausch's goatgrass</name>
    <name type="synonym">Aegilops squarrosa</name>
    <dbReference type="NCBI Taxonomy" id="37682"/>
    <lineage>
        <taxon>Eukaryota</taxon>
        <taxon>Viridiplantae</taxon>
        <taxon>Streptophyta</taxon>
        <taxon>Embryophyta</taxon>
        <taxon>Tracheophyta</taxon>
        <taxon>Spermatophyta</taxon>
        <taxon>Magnoliopsida</taxon>
        <taxon>Liliopsida</taxon>
        <taxon>Poales</taxon>
        <taxon>Poaceae</taxon>
        <taxon>BOP clade</taxon>
        <taxon>Pooideae</taxon>
        <taxon>Triticodae</taxon>
        <taxon>Triticeae</taxon>
        <taxon>Triticinae</taxon>
        <taxon>Aegilops</taxon>
    </lineage>
</organism>
<sequence length="118" mass="13539">MKIGKGISPKDALPPTSRTGHKTDSPYTLGCVSNKKGPAAMFWMLWGCRNDIIFERKIISNPMTMIKIMCSWIVDWSVLQIKRLQQRVLKLRRVRFIEQQKAGDSEFFELVANRGPEA</sequence>
<name>R7WF50_AEGTA</name>
<dbReference type="AlphaFoldDB" id="R7WF50"/>
<evidence type="ECO:0000313" key="1">
    <source>
        <dbReference type="EnsemblPlants" id="EMT18594"/>
    </source>
</evidence>
<protein>
    <submittedName>
        <fullName evidence="1">Uncharacterized protein</fullName>
    </submittedName>
</protein>
<accession>R7WF50</accession>
<dbReference type="EnsemblPlants" id="EMT18594">
    <property type="protein sequence ID" value="EMT18594"/>
    <property type="gene ID" value="F775_24383"/>
</dbReference>
<proteinExistence type="predicted"/>